<dbReference type="Proteomes" id="UP001521150">
    <property type="component" value="Unassembled WGS sequence"/>
</dbReference>
<sequence length="194" mass="19527">MKSSIMAVTILAALTSSLIACATQTDGSPTPASTPAPTGRPTIPGQGGTPGSTSKAPVPGHDNSPTSNIDPCTLLTSADISTFGAAAGTRRDGLDADTRGCRWVASGQYTIQVDVFDKLGVKDIQATGEVKSIPAIGSHQAVQFMYGPSCTVTMAISDTSRVDAAVAAGNDATKACQVAAQVAPLIEPRLPGGN</sequence>
<protein>
    <submittedName>
        <fullName evidence="3">DUF3558 domain-containing protein</fullName>
    </submittedName>
</protein>
<dbReference type="InterPro" id="IPR024520">
    <property type="entry name" value="DUF3558"/>
</dbReference>
<feature type="region of interest" description="Disordered" evidence="1">
    <location>
        <begin position="25"/>
        <end position="71"/>
    </location>
</feature>
<evidence type="ECO:0000256" key="1">
    <source>
        <dbReference type="SAM" id="MobiDB-lite"/>
    </source>
</evidence>
<feature type="compositionally biased region" description="Low complexity" evidence="1">
    <location>
        <begin position="25"/>
        <end position="42"/>
    </location>
</feature>
<keyword evidence="2" id="KW-0732">Signal</keyword>
<reference evidence="3 4" key="1">
    <citation type="submission" date="2021-12" db="EMBL/GenBank/DDBJ databases">
        <title>Genome sequence of Kibdelosporangium philippinense ATCC 49844.</title>
        <authorList>
            <person name="Fedorov E.A."/>
            <person name="Omeragic M."/>
            <person name="Shalygina K.F."/>
            <person name="Maclea K.S."/>
        </authorList>
    </citation>
    <scope>NUCLEOTIDE SEQUENCE [LARGE SCALE GENOMIC DNA]</scope>
    <source>
        <strain evidence="3 4">ATCC 49844</strain>
    </source>
</reference>
<gene>
    <name evidence="3" type="ORF">LWC34_00510</name>
</gene>
<proteinExistence type="predicted"/>
<dbReference type="EMBL" id="JAJVCN010000001">
    <property type="protein sequence ID" value="MCE7001329.1"/>
    <property type="molecule type" value="Genomic_DNA"/>
</dbReference>
<dbReference type="RefSeq" id="WP_233722403.1">
    <property type="nucleotide sequence ID" value="NZ_JAJVCN010000001.1"/>
</dbReference>
<dbReference type="PROSITE" id="PS51257">
    <property type="entry name" value="PROKAR_LIPOPROTEIN"/>
    <property type="match status" value="1"/>
</dbReference>
<evidence type="ECO:0000256" key="2">
    <source>
        <dbReference type="SAM" id="SignalP"/>
    </source>
</evidence>
<accession>A0ABS8Z346</accession>
<organism evidence="3 4">
    <name type="scientific">Kibdelosporangium philippinense</name>
    <dbReference type="NCBI Taxonomy" id="211113"/>
    <lineage>
        <taxon>Bacteria</taxon>
        <taxon>Bacillati</taxon>
        <taxon>Actinomycetota</taxon>
        <taxon>Actinomycetes</taxon>
        <taxon>Pseudonocardiales</taxon>
        <taxon>Pseudonocardiaceae</taxon>
        <taxon>Kibdelosporangium</taxon>
    </lineage>
</organism>
<feature type="signal peptide" evidence="2">
    <location>
        <begin position="1"/>
        <end position="22"/>
    </location>
</feature>
<evidence type="ECO:0000313" key="3">
    <source>
        <dbReference type="EMBL" id="MCE7001329.1"/>
    </source>
</evidence>
<feature type="chain" id="PRO_5047213880" evidence="2">
    <location>
        <begin position="23"/>
        <end position="194"/>
    </location>
</feature>
<comment type="caution">
    <text evidence="3">The sequence shown here is derived from an EMBL/GenBank/DDBJ whole genome shotgun (WGS) entry which is preliminary data.</text>
</comment>
<keyword evidence="4" id="KW-1185">Reference proteome</keyword>
<dbReference type="Pfam" id="PF12079">
    <property type="entry name" value="DUF3558"/>
    <property type="match status" value="1"/>
</dbReference>
<name>A0ABS8Z346_9PSEU</name>
<evidence type="ECO:0000313" key="4">
    <source>
        <dbReference type="Proteomes" id="UP001521150"/>
    </source>
</evidence>